<proteinExistence type="inferred from homology"/>
<evidence type="ECO:0000256" key="14">
    <source>
        <dbReference type="SAM" id="MobiDB-lite"/>
    </source>
</evidence>
<gene>
    <name evidence="16" type="ORF">P5673_007543</name>
</gene>
<organism evidence="16 17">
    <name type="scientific">Acropora cervicornis</name>
    <name type="common">Staghorn coral</name>
    <dbReference type="NCBI Taxonomy" id="6130"/>
    <lineage>
        <taxon>Eukaryota</taxon>
        <taxon>Metazoa</taxon>
        <taxon>Cnidaria</taxon>
        <taxon>Anthozoa</taxon>
        <taxon>Hexacorallia</taxon>
        <taxon>Scleractinia</taxon>
        <taxon>Astrocoeniina</taxon>
        <taxon>Acroporidae</taxon>
        <taxon>Acropora</taxon>
    </lineage>
</organism>
<evidence type="ECO:0000256" key="2">
    <source>
        <dbReference type="ARBA" id="ARBA00008848"/>
    </source>
</evidence>
<name>A0AAD9QWT3_ACRCE</name>
<dbReference type="InterPro" id="IPR036223">
    <property type="entry name" value="CAP_C_sf"/>
</dbReference>
<comment type="function">
    <text evidence="12">Acts as a GTPase-activating protein (GAP) for tubulin in concert with tubulin-specific chaperone C, but does not enhance tubulin heterodimerization.</text>
</comment>
<keyword evidence="10" id="KW-0564">Palmitate</keyword>
<evidence type="ECO:0000256" key="8">
    <source>
        <dbReference type="ARBA" id="ARBA00023134"/>
    </source>
</evidence>
<dbReference type="PROSITE" id="PS51329">
    <property type="entry name" value="C_CAP_COFACTOR_C"/>
    <property type="match status" value="1"/>
</dbReference>
<evidence type="ECO:0000313" key="16">
    <source>
        <dbReference type="EMBL" id="KAK2568491.1"/>
    </source>
</evidence>
<evidence type="ECO:0000256" key="12">
    <source>
        <dbReference type="PIRNR" id="PIRNR037947"/>
    </source>
</evidence>
<comment type="similarity">
    <text evidence="2 12">Belongs to the TBCC family.</text>
</comment>
<feature type="region of interest" description="Disordered" evidence="14">
    <location>
        <begin position="1"/>
        <end position="28"/>
    </location>
</feature>
<keyword evidence="6" id="KW-0519">Myristate</keyword>
<dbReference type="Pfam" id="PF07986">
    <property type="entry name" value="TBCC"/>
    <property type="match status" value="1"/>
</dbReference>
<dbReference type="InterPro" id="IPR036850">
    <property type="entry name" value="NDK-like_dom_sf"/>
</dbReference>
<dbReference type="GO" id="GO:0005525">
    <property type="term" value="F:GTP binding"/>
    <property type="evidence" value="ECO:0007669"/>
    <property type="project" value="UniProtKB-UniRule"/>
</dbReference>
<keyword evidence="7 12" id="KW-0547">Nucleotide-binding</keyword>
<evidence type="ECO:0000256" key="10">
    <source>
        <dbReference type="ARBA" id="ARBA00023139"/>
    </source>
</evidence>
<evidence type="ECO:0000256" key="7">
    <source>
        <dbReference type="ARBA" id="ARBA00022741"/>
    </source>
</evidence>
<dbReference type="PANTHER" id="PTHR15440">
    <property type="entry name" value="XRP2 PROTEIN"/>
    <property type="match status" value="1"/>
</dbReference>
<dbReference type="PANTHER" id="PTHR15440:SF0">
    <property type="entry name" value="PROTEIN XRP2"/>
    <property type="match status" value="1"/>
</dbReference>
<keyword evidence="4 12" id="KW-0343">GTPase activation</keyword>
<dbReference type="InterPro" id="IPR012945">
    <property type="entry name" value="Tubulin-bd_cofactor_C_dom"/>
</dbReference>
<comment type="subcellular location">
    <subcellularLocation>
        <location evidence="1">Cell membrane</location>
        <topology evidence="1">Lipid-anchor</topology>
        <orientation evidence="1">Cytoplasmic side</orientation>
    </subcellularLocation>
</comment>
<evidence type="ECO:0000256" key="13">
    <source>
        <dbReference type="PIRSR" id="PIRSR037947-1"/>
    </source>
</evidence>
<evidence type="ECO:0000313" key="17">
    <source>
        <dbReference type="Proteomes" id="UP001249851"/>
    </source>
</evidence>
<evidence type="ECO:0000256" key="3">
    <source>
        <dbReference type="ARBA" id="ARBA00015771"/>
    </source>
</evidence>
<evidence type="ECO:0000256" key="1">
    <source>
        <dbReference type="ARBA" id="ARBA00004342"/>
    </source>
</evidence>
<dbReference type="GO" id="GO:1990075">
    <property type="term" value="C:periciliary membrane compartment"/>
    <property type="evidence" value="ECO:0007669"/>
    <property type="project" value="TreeGrafter"/>
</dbReference>
<dbReference type="EMBL" id="JARQWQ010000012">
    <property type="protein sequence ID" value="KAK2568491.1"/>
    <property type="molecule type" value="Genomic_DNA"/>
</dbReference>
<evidence type="ECO:0000256" key="5">
    <source>
        <dbReference type="ARBA" id="ARBA00022475"/>
    </source>
</evidence>
<keyword evidence="11" id="KW-0449">Lipoprotein</keyword>
<reference evidence="16" key="1">
    <citation type="journal article" date="2023" name="G3 (Bethesda)">
        <title>Whole genome assembly and annotation of the endangered Caribbean coral Acropora cervicornis.</title>
        <authorList>
            <person name="Selwyn J.D."/>
            <person name="Vollmer S.V."/>
        </authorList>
    </citation>
    <scope>NUCLEOTIDE SEQUENCE</scope>
    <source>
        <strain evidence="16">K2</strain>
    </source>
</reference>
<dbReference type="PIRSF" id="PIRSF037947">
    <property type="entry name" value="Protein_XRP2"/>
    <property type="match status" value="1"/>
</dbReference>
<dbReference type="InterPro" id="IPR016098">
    <property type="entry name" value="CAP/MinC_C"/>
</dbReference>
<dbReference type="Gene3D" id="2.160.20.70">
    <property type="match status" value="1"/>
</dbReference>
<dbReference type="InterPro" id="IPR039093">
    <property type="entry name" value="XRP2"/>
</dbReference>
<dbReference type="InterPro" id="IPR017901">
    <property type="entry name" value="C-CAP_CF_C-like"/>
</dbReference>
<keyword evidence="8 12" id="KW-0342">GTP-binding</keyword>
<feature type="binding site" evidence="13">
    <location>
        <begin position="111"/>
        <end position="114"/>
    </location>
    <ligand>
        <name>GTP</name>
        <dbReference type="ChEBI" id="CHEBI:37565"/>
    </ligand>
</feature>
<keyword evidence="5" id="KW-1003">Cell membrane</keyword>
<keyword evidence="9" id="KW-0472">Membrane</keyword>
<evidence type="ECO:0000256" key="6">
    <source>
        <dbReference type="ARBA" id="ARBA00022707"/>
    </source>
</evidence>
<feature type="domain" description="C-CAP/cofactor C-like" evidence="15">
    <location>
        <begin position="21"/>
        <end position="175"/>
    </location>
</feature>
<evidence type="ECO:0000259" key="15">
    <source>
        <dbReference type="PROSITE" id="PS51329"/>
    </source>
</evidence>
<feature type="binding site" evidence="13">
    <location>
        <begin position="94"/>
        <end position="95"/>
    </location>
    <ligand>
        <name>GTP</name>
        <dbReference type="ChEBI" id="CHEBI:37565"/>
    </ligand>
</feature>
<dbReference type="AlphaFoldDB" id="A0AAD9QWT3"/>
<reference evidence="16" key="2">
    <citation type="journal article" date="2023" name="Science">
        <title>Genomic signatures of disease resistance in endangered staghorn corals.</title>
        <authorList>
            <person name="Vollmer S.V."/>
            <person name="Selwyn J.D."/>
            <person name="Despard B.A."/>
            <person name="Roesel C.L."/>
        </authorList>
    </citation>
    <scope>NUCLEOTIDE SEQUENCE</scope>
    <source>
        <strain evidence="16">K2</strain>
    </source>
</reference>
<dbReference type="Gene3D" id="3.30.70.141">
    <property type="entry name" value="Nucleoside diphosphate kinase-like domain"/>
    <property type="match status" value="1"/>
</dbReference>
<dbReference type="Proteomes" id="UP001249851">
    <property type="component" value="Unassembled WGS sequence"/>
</dbReference>
<dbReference type="SUPFAM" id="SSF69340">
    <property type="entry name" value="C-terminal domain of adenylylcyclase associated protein"/>
    <property type="match status" value="1"/>
</dbReference>
<sequence length="340" mass="38388">MGCLGSKEDSDSKATETNEKPTYSWEKRPRLDPKDYSIIDVTGETVGKLPGEINGQQFIIQNCQNCNIFILDHTDSIQVDDCTDCRIAIGPCSGSVFFRDCKECQVVVACQQFRTRDCKKMDFFLCCATQPVIESSSGMKFGCYQYYYRELAGQFEAANLSVFNNNWSSIFDFTPAAGETTWILLPEDARVSEYMSSPDTEKFANVVIAADESMSVVPLTLGSRRKRFDECCLVVFFCEKDVQRRVKDLLYEQKQTKEIEMKPEDVERIFQSEDYKAAAEKGPVIGLEFNSKDCVRVTNEAVRYTCGDSPPSIYVSPTSEKASQDIDAFYNFVDMSMTSG</sequence>
<evidence type="ECO:0000256" key="9">
    <source>
        <dbReference type="ARBA" id="ARBA00023136"/>
    </source>
</evidence>
<evidence type="ECO:0000256" key="11">
    <source>
        <dbReference type="ARBA" id="ARBA00023288"/>
    </source>
</evidence>
<dbReference type="InterPro" id="IPR006599">
    <property type="entry name" value="CARP_motif"/>
</dbReference>
<dbReference type="FunFam" id="2.160.20.70:FF:000004">
    <property type="entry name" value="Protein XRP2"/>
    <property type="match status" value="1"/>
</dbReference>
<keyword evidence="17" id="KW-1185">Reference proteome</keyword>
<accession>A0AAD9QWT3</accession>
<protein>
    <recommendedName>
        <fullName evidence="3 12">Protein XRP2</fullName>
    </recommendedName>
</protein>
<comment type="caution">
    <text evidence="16">The sequence shown here is derived from an EMBL/GenBank/DDBJ whole genome shotgun (WGS) entry which is preliminary data.</text>
</comment>
<evidence type="ECO:0000256" key="4">
    <source>
        <dbReference type="ARBA" id="ARBA00022468"/>
    </source>
</evidence>
<dbReference type="GO" id="GO:0005096">
    <property type="term" value="F:GTPase activator activity"/>
    <property type="evidence" value="ECO:0007669"/>
    <property type="project" value="UniProtKB-UniRule"/>
</dbReference>
<dbReference type="GO" id="GO:0006892">
    <property type="term" value="P:post-Golgi vesicle-mediated transport"/>
    <property type="evidence" value="ECO:0007669"/>
    <property type="project" value="TreeGrafter"/>
</dbReference>
<dbReference type="GO" id="GO:0005929">
    <property type="term" value="C:cilium"/>
    <property type="evidence" value="ECO:0007669"/>
    <property type="project" value="TreeGrafter"/>
</dbReference>
<dbReference type="SMART" id="SM00673">
    <property type="entry name" value="CARP"/>
    <property type="match status" value="2"/>
</dbReference>